<dbReference type="Proteomes" id="UP001205531">
    <property type="component" value="Unassembled WGS sequence"/>
</dbReference>
<comment type="caution">
    <text evidence="2">The sequence shown here is derived from an EMBL/GenBank/DDBJ whole genome shotgun (WGS) entry which is preliminary data.</text>
</comment>
<gene>
    <name evidence="2" type="ORF">NNC64_05525</name>
</gene>
<name>A0AAW5IG69_9BACT</name>
<dbReference type="RefSeq" id="WP_254951929.1">
    <property type="nucleotide sequence ID" value="NZ_JANDWY010000012.1"/>
</dbReference>
<evidence type="ECO:0000313" key="3">
    <source>
        <dbReference type="Proteomes" id="UP001205531"/>
    </source>
</evidence>
<dbReference type="EMBL" id="JANDWZ010000008">
    <property type="protein sequence ID" value="MCP9564029.1"/>
    <property type="molecule type" value="Genomic_DNA"/>
</dbReference>
<organism evidence="2 3">
    <name type="scientific">Segatella copri</name>
    <dbReference type="NCBI Taxonomy" id="165179"/>
    <lineage>
        <taxon>Bacteria</taxon>
        <taxon>Pseudomonadati</taxon>
        <taxon>Bacteroidota</taxon>
        <taxon>Bacteroidia</taxon>
        <taxon>Bacteroidales</taxon>
        <taxon>Prevotellaceae</taxon>
        <taxon>Segatella</taxon>
    </lineage>
</organism>
<reference evidence="2" key="1">
    <citation type="submission" date="2022-07" db="EMBL/GenBank/DDBJ databases">
        <title>Prevotella copri.</title>
        <authorList>
            <person name="Yang C."/>
        </authorList>
    </citation>
    <scope>NUCLEOTIDE SEQUENCE</scope>
    <source>
        <strain evidence="2">HF2107</strain>
    </source>
</reference>
<protein>
    <submittedName>
        <fullName evidence="2">Uncharacterized protein</fullName>
    </submittedName>
</protein>
<dbReference type="AlphaFoldDB" id="A0AAW5IG69"/>
<keyword evidence="1" id="KW-0732">Signal</keyword>
<accession>A0AAW5IG69</accession>
<sequence length="185" mass="20579">MKKLLCICMIMMSCISAFGQASVSNVAIPEPEFNGDAFICNLSANTYVKAEKAIGQMKTKDQFWGPERKLYVKPSKSSVRVKKGHIQFVIRVPNINDDPYSFIKISKFSAGSTRKLSLARQNELSGKVTYGGKNKQELFFEAKKYGASSLLIDADIEKPGEYCIMISNPNRVDDKIPVSCFGVDE</sequence>
<feature type="signal peptide" evidence="1">
    <location>
        <begin position="1"/>
        <end position="19"/>
    </location>
</feature>
<feature type="chain" id="PRO_5043319138" evidence="1">
    <location>
        <begin position="20"/>
        <end position="185"/>
    </location>
</feature>
<evidence type="ECO:0000256" key="1">
    <source>
        <dbReference type="SAM" id="SignalP"/>
    </source>
</evidence>
<proteinExistence type="predicted"/>
<evidence type="ECO:0000313" key="2">
    <source>
        <dbReference type="EMBL" id="MCP9564029.1"/>
    </source>
</evidence>